<keyword evidence="1" id="KW-1133">Transmembrane helix</keyword>
<gene>
    <name evidence="2" type="ORF">HICCMSTLAB_LOCUS9192</name>
</gene>
<dbReference type="AlphaFoldDB" id="A0A8J2HG87"/>
<keyword evidence="1" id="KW-0812">Transmembrane</keyword>
<reference evidence="2" key="1">
    <citation type="submission" date="2021-04" db="EMBL/GenBank/DDBJ databases">
        <authorList>
            <person name="Chebbi M.A.C M."/>
        </authorList>
    </citation>
    <scope>NUCLEOTIDE SEQUENCE</scope>
</reference>
<organism evidence="2 3">
    <name type="scientific">Cotesia congregata</name>
    <name type="common">Parasitoid wasp</name>
    <name type="synonym">Apanteles congregatus</name>
    <dbReference type="NCBI Taxonomy" id="51543"/>
    <lineage>
        <taxon>Eukaryota</taxon>
        <taxon>Metazoa</taxon>
        <taxon>Ecdysozoa</taxon>
        <taxon>Arthropoda</taxon>
        <taxon>Hexapoda</taxon>
        <taxon>Insecta</taxon>
        <taxon>Pterygota</taxon>
        <taxon>Neoptera</taxon>
        <taxon>Endopterygota</taxon>
        <taxon>Hymenoptera</taxon>
        <taxon>Apocrita</taxon>
        <taxon>Ichneumonoidea</taxon>
        <taxon>Braconidae</taxon>
        <taxon>Microgastrinae</taxon>
        <taxon>Cotesia</taxon>
    </lineage>
</organism>
<proteinExistence type="predicted"/>
<evidence type="ECO:0000313" key="2">
    <source>
        <dbReference type="EMBL" id="CAG5099703.1"/>
    </source>
</evidence>
<sequence>MVAELEARNSTILNDLDLFFRSKIANDICKGFNFDLTKYVDNIQINITISSTKLDALHNGKYITRVMENFFTVNITKISCLHLIFDYLHFKMKHPEVLWCTVTYNDWNKTYRMERISYPTILEGLYILSSNQRYLSPLEKIHTSFDFSLILGTIIISIITYLDLLFTNLNRTCSFATFKIIRLWIGVSFIYLFTF</sequence>
<protein>
    <submittedName>
        <fullName evidence="2">Uncharacterized protein</fullName>
    </submittedName>
</protein>
<accession>A0A8J2HG87</accession>
<evidence type="ECO:0000256" key="1">
    <source>
        <dbReference type="SAM" id="Phobius"/>
    </source>
</evidence>
<dbReference type="Proteomes" id="UP000786811">
    <property type="component" value="Unassembled WGS sequence"/>
</dbReference>
<comment type="caution">
    <text evidence="2">The sequence shown here is derived from an EMBL/GenBank/DDBJ whole genome shotgun (WGS) entry which is preliminary data.</text>
</comment>
<keyword evidence="1" id="KW-0472">Membrane</keyword>
<dbReference type="EMBL" id="CAJNRD030001122">
    <property type="protein sequence ID" value="CAG5099703.1"/>
    <property type="molecule type" value="Genomic_DNA"/>
</dbReference>
<feature type="transmembrane region" description="Helical" evidence="1">
    <location>
        <begin position="173"/>
        <end position="193"/>
    </location>
</feature>
<name>A0A8J2HG87_COTCN</name>
<dbReference type="OrthoDB" id="7634748at2759"/>
<feature type="transmembrane region" description="Helical" evidence="1">
    <location>
        <begin position="147"/>
        <end position="166"/>
    </location>
</feature>
<keyword evidence="3" id="KW-1185">Reference proteome</keyword>
<evidence type="ECO:0000313" key="3">
    <source>
        <dbReference type="Proteomes" id="UP000786811"/>
    </source>
</evidence>